<organism evidence="2 3">
    <name type="scientific">Sporolactobacillus putidus</name>
    <dbReference type="NCBI Taxonomy" id="492735"/>
    <lineage>
        <taxon>Bacteria</taxon>
        <taxon>Bacillati</taxon>
        <taxon>Bacillota</taxon>
        <taxon>Bacilli</taxon>
        <taxon>Bacillales</taxon>
        <taxon>Sporolactobacillaceae</taxon>
        <taxon>Sporolactobacillus</taxon>
    </lineage>
</organism>
<evidence type="ECO:0000313" key="3">
    <source>
        <dbReference type="Proteomes" id="UP000654670"/>
    </source>
</evidence>
<keyword evidence="1" id="KW-0812">Transmembrane</keyword>
<feature type="transmembrane region" description="Helical" evidence="1">
    <location>
        <begin position="79"/>
        <end position="98"/>
    </location>
</feature>
<evidence type="ECO:0008006" key="4">
    <source>
        <dbReference type="Google" id="ProtNLM"/>
    </source>
</evidence>
<protein>
    <recommendedName>
        <fullName evidence="4">Low temperature requirement protein A</fullName>
    </recommendedName>
</protein>
<evidence type="ECO:0000256" key="1">
    <source>
        <dbReference type="SAM" id="Phobius"/>
    </source>
</evidence>
<proteinExistence type="predicted"/>
<gene>
    <name evidence="2" type="ORF">GCM10007968_26220</name>
</gene>
<reference evidence="2" key="1">
    <citation type="journal article" date="2014" name="Int. J. Syst. Evol. Microbiol.">
        <title>Complete genome sequence of Corynebacterium casei LMG S-19264T (=DSM 44701T), isolated from a smear-ripened cheese.</title>
        <authorList>
            <consortium name="US DOE Joint Genome Institute (JGI-PGF)"/>
            <person name="Walter F."/>
            <person name="Albersmeier A."/>
            <person name="Kalinowski J."/>
            <person name="Ruckert C."/>
        </authorList>
    </citation>
    <scope>NUCLEOTIDE SEQUENCE</scope>
    <source>
        <strain evidence="2">JCM 15325</strain>
    </source>
</reference>
<reference evidence="2" key="2">
    <citation type="submission" date="2020-09" db="EMBL/GenBank/DDBJ databases">
        <authorList>
            <person name="Sun Q."/>
            <person name="Ohkuma M."/>
        </authorList>
    </citation>
    <scope>NUCLEOTIDE SEQUENCE</scope>
    <source>
        <strain evidence="2">JCM 15325</strain>
    </source>
</reference>
<dbReference type="AlphaFoldDB" id="A0A917S860"/>
<comment type="caution">
    <text evidence="2">The sequence shown here is derived from an EMBL/GenBank/DDBJ whole genome shotgun (WGS) entry which is preliminary data.</text>
</comment>
<feature type="transmembrane region" description="Helical" evidence="1">
    <location>
        <begin position="48"/>
        <end position="67"/>
    </location>
</feature>
<dbReference type="RefSeq" id="WP_188804083.1">
    <property type="nucleotide sequence ID" value="NZ_BMOK01000013.1"/>
</dbReference>
<keyword evidence="1" id="KW-0472">Membrane</keyword>
<keyword evidence="3" id="KW-1185">Reference proteome</keyword>
<dbReference type="EMBL" id="BMOK01000013">
    <property type="protein sequence ID" value="GGL61011.1"/>
    <property type="molecule type" value="Genomic_DNA"/>
</dbReference>
<dbReference type="PANTHER" id="PTHR36840">
    <property type="entry name" value="BLL5714 PROTEIN"/>
    <property type="match status" value="1"/>
</dbReference>
<keyword evidence="1" id="KW-1133">Transmembrane helix</keyword>
<dbReference type="PANTHER" id="PTHR36840:SF1">
    <property type="entry name" value="BLL5714 PROTEIN"/>
    <property type="match status" value="1"/>
</dbReference>
<accession>A0A917S860</accession>
<evidence type="ECO:0000313" key="2">
    <source>
        <dbReference type="EMBL" id="GGL61011.1"/>
    </source>
</evidence>
<dbReference type="Proteomes" id="UP000654670">
    <property type="component" value="Unassembled WGS sequence"/>
</dbReference>
<dbReference type="Pfam" id="PF06772">
    <property type="entry name" value="LtrA"/>
    <property type="match status" value="1"/>
</dbReference>
<name>A0A917S860_9BACL</name>
<dbReference type="InterPro" id="IPR010640">
    <property type="entry name" value="Low_temperature_requirement_A"/>
</dbReference>
<sequence length="102" mass="12034">MEGEDVAEKIIGKKEVSMLELFYDLIFAYAISRITEVLHLVSNHTIPLINLAEYLMMVLVFWSIWTYQTVYANRFLEENLSNSVFLIFDMFWVVVLSINENF</sequence>